<feature type="non-terminal residue" evidence="4">
    <location>
        <position position="404"/>
    </location>
</feature>
<keyword evidence="2" id="KW-0732">Signal</keyword>
<dbReference type="InterPro" id="IPR001223">
    <property type="entry name" value="Glyco_hydro18_cat"/>
</dbReference>
<feature type="compositionally biased region" description="Basic and acidic residues" evidence="1">
    <location>
        <begin position="183"/>
        <end position="201"/>
    </location>
</feature>
<dbReference type="GO" id="GO:0005975">
    <property type="term" value="P:carbohydrate metabolic process"/>
    <property type="evidence" value="ECO:0007669"/>
    <property type="project" value="InterPro"/>
</dbReference>
<dbReference type="GO" id="GO:0006032">
    <property type="term" value="P:chitin catabolic process"/>
    <property type="evidence" value="ECO:0007669"/>
    <property type="project" value="TreeGrafter"/>
</dbReference>
<dbReference type="GO" id="GO:0005576">
    <property type="term" value="C:extracellular region"/>
    <property type="evidence" value="ECO:0007669"/>
    <property type="project" value="TreeGrafter"/>
</dbReference>
<dbReference type="EMBL" id="GEDC01015004">
    <property type="protein sequence ID" value="JAS22294.1"/>
    <property type="molecule type" value="Transcribed_RNA"/>
</dbReference>
<dbReference type="AlphaFoldDB" id="A0A1B6D9D6"/>
<evidence type="ECO:0000256" key="1">
    <source>
        <dbReference type="SAM" id="MobiDB-lite"/>
    </source>
</evidence>
<feature type="domain" description="Chitinase II/V-like catalytic" evidence="3">
    <location>
        <begin position="29"/>
        <end position="380"/>
    </location>
</feature>
<feature type="region of interest" description="Disordered" evidence="1">
    <location>
        <begin position="176"/>
        <end position="201"/>
    </location>
</feature>
<dbReference type="InterPro" id="IPR029070">
    <property type="entry name" value="Chitinase_insertion_sf"/>
</dbReference>
<proteinExistence type="predicted"/>
<dbReference type="GO" id="GO:0004568">
    <property type="term" value="F:chitinase activity"/>
    <property type="evidence" value="ECO:0007669"/>
    <property type="project" value="TreeGrafter"/>
</dbReference>
<dbReference type="PANTHER" id="PTHR11177">
    <property type="entry name" value="CHITINASE"/>
    <property type="match status" value="1"/>
</dbReference>
<evidence type="ECO:0000256" key="2">
    <source>
        <dbReference type="SAM" id="SignalP"/>
    </source>
</evidence>
<dbReference type="InterPro" id="IPR011583">
    <property type="entry name" value="Chitinase_II/V-like_cat"/>
</dbReference>
<sequence>MIPIPVALLACALLLQTSEATCPSDRPTKQLLCYVERINEKFDPCLCTHLVLQTPLDKLTPQSELLKTAQALQLKNPHLKLLAVASDLAETALKRRDSYAKSISSVVDKCSLDGVEVDLQWGAKVAGKVQLVDLVQSLSKEFKSLEPKTRTKRDYKIYEQFDGDVTTPQWIPSKRKIISRKSRSTDENEKESKDEEKKEVKSEETEEKLIIVRLTSEPQHLAKNFDLKRLSKYVDLYTISSDNLTDASENGVAYHPSRLMGIQDILNADSLIDLLTGLGAPHDKLVLTMPATALKFTLQDLKKNLPQSPVVGQPQRITQSELCATMSDGNWTVERDEDLTAPYAFHNTSWIAFDDQISASIKGKYILLRDLAGGAIMSADAEDWNNKCNTTRPAILATLYDTFT</sequence>
<reference evidence="4" key="1">
    <citation type="submission" date="2015-12" db="EMBL/GenBank/DDBJ databases">
        <title>De novo transcriptome assembly of four potential Pierce s Disease insect vectors from Arizona vineyards.</title>
        <authorList>
            <person name="Tassone E.E."/>
        </authorList>
    </citation>
    <scope>NUCLEOTIDE SEQUENCE</scope>
</reference>
<feature type="signal peptide" evidence="2">
    <location>
        <begin position="1"/>
        <end position="20"/>
    </location>
</feature>
<dbReference type="InterPro" id="IPR017853">
    <property type="entry name" value="GH"/>
</dbReference>
<dbReference type="Gene3D" id="3.20.20.80">
    <property type="entry name" value="Glycosidases"/>
    <property type="match status" value="2"/>
</dbReference>
<dbReference type="SMART" id="SM00636">
    <property type="entry name" value="Glyco_18"/>
    <property type="match status" value="1"/>
</dbReference>
<protein>
    <recommendedName>
        <fullName evidence="3">Chitinase II/V-like catalytic domain-containing protein</fullName>
    </recommendedName>
</protein>
<dbReference type="Pfam" id="PF00704">
    <property type="entry name" value="Glyco_hydro_18"/>
    <property type="match status" value="1"/>
</dbReference>
<evidence type="ECO:0000259" key="3">
    <source>
        <dbReference type="SMART" id="SM00636"/>
    </source>
</evidence>
<evidence type="ECO:0000313" key="4">
    <source>
        <dbReference type="EMBL" id="JAS22294.1"/>
    </source>
</evidence>
<dbReference type="InterPro" id="IPR050314">
    <property type="entry name" value="Glycosyl_Hydrlase_18"/>
</dbReference>
<dbReference type="SUPFAM" id="SSF51445">
    <property type="entry name" value="(Trans)glycosidases"/>
    <property type="match status" value="1"/>
</dbReference>
<organism evidence="4">
    <name type="scientific">Clastoptera arizonana</name>
    <name type="common">Arizona spittle bug</name>
    <dbReference type="NCBI Taxonomy" id="38151"/>
    <lineage>
        <taxon>Eukaryota</taxon>
        <taxon>Metazoa</taxon>
        <taxon>Ecdysozoa</taxon>
        <taxon>Arthropoda</taxon>
        <taxon>Hexapoda</taxon>
        <taxon>Insecta</taxon>
        <taxon>Pterygota</taxon>
        <taxon>Neoptera</taxon>
        <taxon>Paraneoptera</taxon>
        <taxon>Hemiptera</taxon>
        <taxon>Auchenorrhyncha</taxon>
        <taxon>Cercopoidea</taxon>
        <taxon>Clastopteridae</taxon>
        <taxon>Clastoptera</taxon>
    </lineage>
</organism>
<dbReference type="PANTHER" id="PTHR11177:SF235">
    <property type="entry name" value="CHITINASE-LIKE PROTEIN IDGF1-RELATED"/>
    <property type="match status" value="1"/>
</dbReference>
<accession>A0A1B6D9D6</accession>
<dbReference type="Gene3D" id="3.10.50.10">
    <property type="match status" value="1"/>
</dbReference>
<name>A0A1B6D9D6_9HEMI</name>
<dbReference type="GO" id="GO:0008061">
    <property type="term" value="F:chitin binding"/>
    <property type="evidence" value="ECO:0007669"/>
    <property type="project" value="InterPro"/>
</dbReference>
<gene>
    <name evidence="4" type="ORF">g.21985</name>
</gene>
<feature type="chain" id="PRO_5008581062" description="Chitinase II/V-like catalytic domain-containing protein" evidence="2">
    <location>
        <begin position="21"/>
        <end position="404"/>
    </location>
</feature>